<evidence type="ECO:0000256" key="7">
    <source>
        <dbReference type="SAM" id="SignalP"/>
    </source>
</evidence>
<dbReference type="AlphaFoldDB" id="A0AA39LN59"/>
<feature type="signal peptide" evidence="7">
    <location>
        <begin position="1"/>
        <end position="19"/>
    </location>
</feature>
<feature type="domain" description="Phosphatidic acid phosphatase type 2/haloperoxidase" evidence="8">
    <location>
        <begin position="227"/>
        <end position="371"/>
    </location>
</feature>
<dbReference type="EMBL" id="JAUCMV010000004">
    <property type="protein sequence ID" value="KAK0403861.1"/>
    <property type="molecule type" value="Genomic_DNA"/>
</dbReference>
<dbReference type="InterPro" id="IPR036938">
    <property type="entry name" value="PAP2/HPO_sf"/>
</dbReference>
<comment type="subcellular location">
    <subcellularLocation>
        <location evidence="1">Membrane</location>
        <topology evidence="1">Multi-pass membrane protein</topology>
    </subcellularLocation>
</comment>
<dbReference type="InterPro" id="IPR000326">
    <property type="entry name" value="PAP2/HPO"/>
</dbReference>
<comment type="similarity">
    <text evidence="2">Belongs to the PA-phosphatase related phosphoesterase family.</text>
</comment>
<feature type="transmembrane region" description="Helical" evidence="6">
    <location>
        <begin position="356"/>
        <end position="375"/>
    </location>
</feature>
<protein>
    <recommendedName>
        <fullName evidence="8">Phosphatidic acid phosphatase type 2/haloperoxidase domain-containing protein</fullName>
    </recommendedName>
</protein>
<gene>
    <name evidence="9" type="ORF">QR680_017163</name>
</gene>
<feature type="transmembrane region" description="Helical" evidence="6">
    <location>
        <begin position="124"/>
        <end position="145"/>
    </location>
</feature>
<evidence type="ECO:0000313" key="9">
    <source>
        <dbReference type="EMBL" id="KAK0403861.1"/>
    </source>
</evidence>
<name>A0AA39LN59_9BILA</name>
<dbReference type="GO" id="GO:0007165">
    <property type="term" value="P:signal transduction"/>
    <property type="evidence" value="ECO:0007669"/>
    <property type="project" value="TreeGrafter"/>
</dbReference>
<dbReference type="SUPFAM" id="SSF48317">
    <property type="entry name" value="Acid phosphatase/Vanadium-dependent haloperoxidase"/>
    <property type="match status" value="1"/>
</dbReference>
<organism evidence="9 10">
    <name type="scientific">Steinernema hermaphroditum</name>
    <dbReference type="NCBI Taxonomy" id="289476"/>
    <lineage>
        <taxon>Eukaryota</taxon>
        <taxon>Metazoa</taxon>
        <taxon>Ecdysozoa</taxon>
        <taxon>Nematoda</taxon>
        <taxon>Chromadorea</taxon>
        <taxon>Rhabditida</taxon>
        <taxon>Tylenchina</taxon>
        <taxon>Panagrolaimomorpha</taxon>
        <taxon>Strongyloidoidea</taxon>
        <taxon>Steinernematidae</taxon>
        <taxon>Steinernema</taxon>
    </lineage>
</organism>
<dbReference type="Gene3D" id="1.20.144.10">
    <property type="entry name" value="Phosphatidic acid phosphatase type 2/haloperoxidase"/>
    <property type="match status" value="1"/>
</dbReference>
<dbReference type="InterPro" id="IPR043216">
    <property type="entry name" value="PAP-like"/>
</dbReference>
<dbReference type="PANTHER" id="PTHR10165:SF201">
    <property type="entry name" value="PHOSPHATIDIC ACID PHOSPHATASE TYPE 2_HALOPEROXIDASE DOMAIN-CONTAINING PROTEIN"/>
    <property type="match status" value="1"/>
</dbReference>
<keyword evidence="7" id="KW-0732">Signal</keyword>
<sequence length="421" mass="46908">MHRVLPLFSAFLFVVSSEAKTKIKCHECWSPFGAFDLPPECSEEKFCMGFWCTKGPDERANGVYHGCSDVAPVDERRPQCKDVVYREVRKGHTNCYCNNVEFCNSASFATTGEGPDKRPVRSGAVAMAGISVLSAFVAVPFLYFCRFLSEQIPYSEQGFFCDDDEIRNPDRPSTVPSNVMYLAYAAIALITIPIAEFSLVIFLSQKGKRVAMIAQSGFHLHPWLFNVAFFILALLCGDLCASIAANVGKRTISRLRPNFLSVCQPDLATLCPASQPNRYVFDYTCLGETNPDLHYSFPSGHATHSAFFAVFMILYLNKRLRIVDPVRPFLQFAIFLLAFYVTLSRVRDFKHRLADVLGGAILGGSIGCVMVHLMMKNFRPYRYHVVDAAVGYDEIGEAPSPPPTYPDVVVDKPRVYGTVAA</sequence>
<dbReference type="Proteomes" id="UP001175271">
    <property type="component" value="Unassembled WGS sequence"/>
</dbReference>
<evidence type="ECO:0000313" key="10">
    <source>
        <dbReference type="Proteomes" id="UP001175271"/>
    </source>
</evidence>
<feature type="transmembrane region" description="Helical" evidence="6">
    <location>
        <begin position="181"/>
        <end position="203"/>
    </location>
</feature>
<evidence type="ECO:0000259" key="8">
    <source>
        <dbReference type="SMART" id="SM00014"/>
    </source>
</evidence>
<feature type="transmembrane region" description="Helical" evidence="6">
    <location>
        <begin position="223"/>
        <end position="247"/>
    </location>
</feature>
<dbReference type="GO" id="GO:0008195">
    <property type="term" value="F:phosphatidate phosphatase activity"/>
    <property type="evidence" value="ECO:0007669"/>
    <property type="project" value="TreeGrafter"/>
</dbReference>
<dbReference type="Pfam" id="PF01569">
    <property type="entry name" value="PAP2"/>
    <property type="match status" value="1"/>
</dbReference>
<dbReference type="GO" id="GO:0005886">
    <property type="term" value="C:plasma membrane"/>
    <property type="evidence" value="ECO:0007669"/>
    <property type="project" value="TreeGrafter"/>
</dbReference>
<evidence type="ECO:0000256" key="5">
    <source>
        <dbReference type="ARBA" id="ARBA00023136"/>
    </source>
</evidence>
<evidence type="ECO:0000256" key="6">
    <source>
        <dbReference type="SAM" id="Phobius"/>
    </source>
</evidence>
<keyword evidence="3 6" id="KW-0812">Transmembrane</keyword>
<keyword evidence="5 6" id="KW-0472">Membrane</keyword>
<dbReference type="PANTHER" id="PTHR10165">
    <property type="entry name" value="LIPID PHOSPHATE PHOSPHATASE"/>
    <property type="match status" value="1"/>
</dbReference>
<dbReference type="SMART" id="SM00014">
    <property type="entry name" value="acidPPc"/>
    <property type="match status" value="1"/>
</dbReference>
<proteinExistence type="inferred from homology"/>
<comment type="caution">
    <text evidence="9">The sequence shown here is derived from an EMBL/GenBank/DDBJ whole genome shotgun (WGS) entry which is preliminary data.</text>
</comment>
<evidence type="ECO:0000256" key="2">
    <source>
        <dbReference type="ARBA" id="ARBA00008816"/>
    </source>
</evidence>
<evidence type="ECO:0000256" key="3">
    <source>
        <dbReference type="ARBA" id="ARBA00022692"/>
    </source>
</evidence>
<dbReference type="GO" id="GO:0046839">
    <property type="term" value="P:phospholipid dephosphorylation"/>
    <property type="evidence" value="ECO:0007669"/>
    <property type="project" value="TreeGrafter"/>
</dbReference>
<reference evidence="9" key="1">
    <citation type="submission" date="2023-06" db="EMBL/GenBank/DDBJ databases">
        <title>Genomic analysis of the entomopathogenic nematode Steinernema hermaphroditum.</title>
        <authorList>
            <person name="Schwarz E.M."/>
            <person name="Heppert J.K."/>
            <person name="Baniya A."/>
            <person name="Schwartz H.T."/>
            <person name="Tan C.-H."/>
            <person name="Antoshechkin I."/>
            <person name="Sternberg P.W."/>
            <person name="Goodrich-Blair H."/>
            <person name="Dillman A.R."/>
        </authorList>
    </citation>
    <scope>NUCLEOTIDE SEQUENCE</scope>
    <source>
        <strain evidence="9">PS9179</strain>
        <tissue evidence="9">Whole animal</tissue>
    </source>
</reference>
<feature type="chain" id="PRO_5041336550" description="Phosphatidic acid phosphatase type 2/haloperoxidase domain-containing protein" evidence="7">
    <location>
        <begin position="20"/>
        <end position="421"/>
    </location>
</feature>
<accession>A0AA39LN59</accession>
<evidence type="ECO:0000256" key="4">
    <source>
        <dbReference type="ARBA" id="ARBA00022989"/>
    </source>
</evidence>
<keyword evidence="10" id="KW-1185">Reference proteome</keyword>
<dbReference type="GO" id="GO:0006644">
    <property type="term" value="P:phospholipid metabolic process"/>
    <property type="evidence" value="ECO:0007669"/>
    <property type="project" value="InterPro"/>
</dbReference>
<keyword evidence="4 6" id="KW-1133">Transmembrane helix</keyword>
<evidence type="ECO:0000256" key="1">
    <source>
        <dbReference type="ARBA" id="ARBA00004141"/>
    </source>
</evidence>
<feature type="transmembrane region" description="Helical" evidence="6">
    <location>
        <begin position="326"/>
        <end position="344"/>
    </location>
</feature>